<evidence type="ECO:0000313" key="2">
    <source>
        <dbReference type="EMBL" id="GCC24149.1"/>
    </source>
</evidence>
<proteinExistence type="predicted"/>
<accession>A0A401S183</accession>
<dbReference type="EMBL" id="BEZZ01000048">
    <property type="protein sequence ID" value="GCC24149.1"/>
    <property type="molecule type" value="Genomic_DNA"/>
</dbReference>
<feature type="region of interest" description="Disordered" evidence="1">
    <location>
        <begin position="1"/>
        <end position="22"/>
    </location>
</feature>
<protein>
    <submittedName>
        <fullName evidence="2">Uncharacterized protein</fullName>
    </submittedName>
</protein>
<organism evidence="2 3">
    <name type="scientific">Chiloscyllium punctatum</name>
    <name type="common">Brownbanded bambooshark</name>
    <name type="synonym">Hemiscyllium punctatum</name>
    <dbReference type="NCBI Taxonomy" id="137246"/>
    <lineage>
        <taxon>Eukaryota</taxon>
        <taxon>Metazoa</taxon>
        <taxon>Chordata</taxon>
        <taxon>Craniata</taxon>
        <taxon>Vertebrata</taxon>
        <taxon>Chondrichthyes</taxon>
        <taxon>Elasmobranchii</taxon>
        <taxon>Galeomorphii</taxon>
        <taxon>Galeoidea</taxon>
        <taxon>Orectolobiformes</taxon>
        <taxon>Hemiscylliidae</taxon>
        <taxon>Chiloscyllium</taxon>
    </lineage>
</organism>
<evidence type="ECO:0000256" key="1">
    <source>
        <dbReference type="SAM" id="MobiDB-lite"/>
    </source>
</evidence>
<dbReference type="AlphaFoldDB" id="A0A401S183"/>
<reference evidence="2 3" key="1">
    <citation type="journal article" date="2018" name="Nat. Ecol. Evol.">
        <title>Shark genomes provide insights into elasmobranch evolution and the origin of vertebrates.</title>
        <authorList>
            <person name="Hara Y"/>
            <person name="Yamaguchi K"/>
            <person name="Onimaru K"/>
            <person name="Kadota M"/>
            <person name="Koyanagi M"/>
            <person name="Keeley SD"/>
            <person name="Tatsumi K"/>
            <person name="Tanaka K"/>
            <person name="Motone F"/>
            <person name="Kageyama Y"/>
            <person name="Nozu R"/>
            <person name="Adachi N"/>
            <person name="Nishimura O"/>
            <person name="Nakagawa R"/>
            <person name="Tanegashima C"/>
            <person name="Kiyatake I"/>
            <person name="Matsumoto R"/>
            <person name="Murakumo K"/>
            <person name="Nishida K"/>
            <person name="Terakita A"/>
            <person name="Kuratani S"/>
            <person name="Sato K"/>
            <person name="Hyodo S Kuraku.S."/>
        </authorList>
    </citation>
    <scope>NUCLEOTIDE SEQUENCE [LARGE SCALE GENOMIC DNA]</scope>
</reference>
<feature type="region of interest" description="Disordered" evidence="1">
    <location>
        <begin position="64"/>
        <end position="89"/>
    </location>
</feature>
<sequence length="139" mass="14966">MGEWGAEGSGFQTRPLTPAPEYREEKVKINLPLNRNRAARGAGSLSLNSDSGARRFVTNHIAHWGPAHAQPGGGGGGEEDARTLRPLGPDGWRTELKTLTFGRHEPLLCARTAVAATHSPSSVLEDHSLLTKCTWCTDN</sequence>
<dbReference type="Proteomes" id="UP000287033">
    <property type="component" value="Unassembled WGS sequence"/>
</dbReference>
<keyword evidence="3" id="KW-1185">Reference proteome</keyword>
<comment type="caution">
    <text evidence="2">The sequence shown here is derived from an EMBL/GenBank/DDBJ whole genome shotgun (WGS) entry which is preliminary data.</text>
</comment>
<name>A0A401S183_CHIPU</name>
<evidence type="ECO:0000313" key="3">
    <source>
        <dbReference type="Proteomes" id="UP000287033"/>
    </source>
</evidence>
<gene>
    <name evidence="2" type="ORF">chiPu_0002549</name>
</gene>